<dbReference type="GO" id="GO:0016020">
    <property type="term" value="C:membrane"/>
    <property type="evidence" value="ECO:0007669"/>
    <property type="project" value="UniProtKB-SubCell"/>
</dbReference>
<dbReference type="EMBL" id="MPUK01000011">
    <property type="protein sequence ID" value="ONH65392.1"/>
    <property type="molecule type" value="Genomic_DNA"/>
</dbReference>
<dbReference type="PANTHER" id="PTHR48022:SF8">
    <property type="entry name" value="MAJOR FACILITATOR SUPERFAMILY (MFS) PROFILE DOMAIN-CONTAINING PROTEIN-RELATED"/>
    <property type="match status" value="1"/>
</dbReference>
<proteinExistence type="inferred from homology"/>
<feature type="transmembrane region" description="Helical" evidence="9">
    <location>
        <begin position="288"/>
        <end position="310"/>
    </location>
</feature>
<feature type="transmembrane region" description="Helical" evidence="9">
    <location>
        <begin position="467"/>
        <end position="487"/>
    </location>
</feature>
<reference evidence="12" key="3">
    <citation type="submission" date="2017-01" db="EMBL/GenBank/DDBJ databases">
        <authorList>
            <person name="Mah S.A."/>
            <person name="Swanson W.J."/>
            <person name="Moy G.W."/>
            <person name="Vacquier V.D."/>
        </authorList>
    </citation>
    <scope>NUCLEOTIDE SEQUENCE [LARGE SCALE GENOMIC DNA]</scope>
    <source>
        <strain evidence="12">65</strain>
    </source>
</reference>
<feature type="compositionally biased region" description="Polar residues" evidence="8">
    <location>
        <begin position="567"/>
        <end position="578"/>
    </location>
</feature>
<dbReference type="InterPro" id="IPR050360">
    <property type="entry name" value="MFS_Sugar_Transporters"/>
</dbReference>
<accession>A0A061B1N0</accession>
<evidence type="ECO:0000256" key="8">
    <source>
        <dbReference type="SAM" id="MobiDB-lite"/>
    </source>
</evidence>
<dbReference type="STRING" id="36022.A0A061B1N0"/>
<dbReference type="VEuPathDB" id="FungiDB:BON22_4740"/>
<dbReference type="FunFam" id="1.20.1250.20:FF:000313">
    <property type="entry name" value="MFS quinate transporter"/>
    <property type="match status" value="1"/>
</dbReference>
<evidence type="ECO:0000259" key="10">
    <source>
        <dbReference type="PROSITE" id="PS50850"/>
    </source>
</evidence>
<feature type="transmembrane region" description="Helical" evidence="9">
    <location>
        <begin position="80"/>
        <end position="99"/>
    </location>
</feature>
<feature type="transmembrane region" description="Helical" evidence="9">
    <location>
        <begin position="199"/>
        <end position="221"/>
    </location>
</feature>
<dbReference type="Gene3D" id="1.20.1250.20">
    <property type="entry name" value="MFS general substrate transporter like domains"/>
    <property type="match status" value="1"/>
</dbReference>
<evidence type="ECO:0000256" key="9">
    <source>
        <dbReference type="SAM" id="Phobius"/>
    </source>
</evidence>
<feature type="transmembrane region" description="Helical" evidence="9">
    <location>
        <begin position="400"/>
        <end position="417"/>
    </location>
</feature>
<dbReference type="Pfam" id="PF00083">
    <property type="entry name" value="Sugar_tr"/>
    <property type="match status" value="1"/>
</dbReference>
<dbReference type="AlphaFoldDB" id="A0A061B1N0"/>
<dbReference type="InterPro" id="IPR003663">
    <property type="entry name" value="Sugar/inositol_transpt"/>
</dbReference>
<reference evidence="13" key="2">
    <citation type="journal article" date="2017" name="Genome Announc.">
        <title>Genome sequences of Cyberlindnera fabianii 65, Pichia kudriavzevii 129, and Saccharomyces cerevisiae 131 isolated from fermented masau fruits in Zimbabwe.</title>
        <authorList>
            <person name="van Rijswijck I.M.H."/>
            <person name="Derks M.F.L."/>
            <person name="Abee T."/>
            <person name="de Ridder D."/>
            <person name="Smid E.J."/>
        </authorList>
    </citation>
    <scope>NUCLEOTIDE SEQUENCE [LARGE SCALE GENOMIC DNA]</scope>
    <source>
        <strain evidence="13">65</strain>
    </source>
</reference>
<dbReference type="NCBIfam" id="TIGR00879">
    <property type="entry name" value="SP"/>
    <property type="match status" value="1"/>
</dbReference>
<comment type="subcellular location">
    <subcellularLocation>
        <location evidence="1">Membrane</location>
        <topology evidence="1">Multi-pass membrane protein</topology>
    </subcellularLocation>
</comment>
<evidence type="ECO:0000256" key="7">
    <source>
        <dbReference type="RuleBase" id="RU003346"/>
    </source>
</evidence>
<dbReference type="PROSITE" id="PS50850">
    <property type="entry name" value="MFS"/>
    <property type="match status" value="1"/>
</dbReference>
<evidence type="ECO:0000313" key="11">
    <source>
        <dbReference type="EMBL" id="CDR43725.1"/>
    </source>
</evidence>
<feature type="region of interest" description="Disordered" evidence="8">
    <location>
        <begin position="549"/>
        <end position="593"/>
    </location>
</feature>
<organism evidence="11">
    <name type="scientific">Cyberlindnera fabianii</name>
    <name type="common">Yeast</name>
    <name type="synonym">Hansenula fabianii</name>
    <dbReference type="NCBI Taxonomy" id="36022"/>
    <lineage>
        <taxon>Eukaryota</taxon>
        <taxon>Fungi</taxon>
        <taxon>Dikarya</taxon>
        <taxon>Ascomycota</taxon>
        <taxon>Saccharomycotina</taxon>
        <taxon>Saccharomycetes</taxon>
        <taxon>Phaffomycetales</taxon>
        <taxon>Phaffomycetaceae</taxon>
        <taxon>Cyberlindnera</taxon>
    </lineage>
</organism>
<evidence type="ECO:0000313" key="12">
    <source>
        <dbReference type="EMBL" id="ONH65392.1"/>
    </source>
</evidence>
<sequence length="593" mass="65974">MGFNKQSWRSRLYNSSGAPREIFNYRLYICVFVFGILGAVRGLDEGSISGSIAAIRFQERFGLSDPTKSEDAIAELKSNIASMVQMGSIPGSLFAFLIVDRIGRIRSLQLMCVSWIAAVIIQITSKSLGQLYAGRFLEGLPVGASVVIGPTMMSELAPKDIRGLCNCMFAGAVYFGVMLEYFTHYACAVHVPDHSDNQWIIPTSLKIMFGGIILIGSFFCVESPRWLMKQGRVDDAYKALSKVRNLPRDHAYVVSEISDVQDQIDYYQKSIGDATIWNLFKELFSKSVFYRLYIGIGCQLLGQWSGANAITIYMPELVGLVGYRGTRKLLMTAVLGIVKLTSSYCTAFFLIDYLGRKKCLYMGITIQMVTILYFGLFVAIVPNVDQEHYVMTPSESKAGVGALVMLYLSGVGWTMGFNSIQYLINSEMFPIRVRSFGTAIIMCFHFLNQYGNTKAVPSMMISMKHSGTFFFFFGVLAVALVWCWFTIPEIAGRSIESMEELFSLPWYKIGRQGAQLAPDNSGVNRVRFDEDGLIDREAMIESKRDEEFLENATQASSAGGLTHKDTANTSINENASSSDEVDVAIGNDPEKKQ</sequence>
<feature type="domain" description="Major facilitator superfamily (MFS) profile" evidence="10">
    <location>
        <begin position="30"/>
        <end position="491"/>
    </location>
</feature>
<evidence type="ECO:0000256" key="1">
    <source>
        <dbReference type="ARBA" id="ARBA00004141"/>
    </source>
</evidence>
<dbReference type="OrthoDB" id="508119at2759"/>
<dbReference type="PANTHER" id="PTHR48022">
    <property type="entry name" value="PLASTIDIC GLUCOSE TRANSPORTER 4"/>
    <property type="match status" value="1"/>
</dbReference>
<feature type="transmembrane region" description="Helical" evidence="9">
    <location>
        <begin position="21"/>
        <end position="40"/>
    </location>
</feature>
<evidence type="ECO:0000256" key="5">
    <source>
        <dbReference type="ARBA" id="ARBA00022989"/>
    </source>
</evidence>
<comment type="similarity">
    <text evidence="2 7">Belongs to the major facilitator superfamily. Sugar transporter (TC 2.A.1.1) family.</text>
</comment>
<keyword evidence="6 9" id="KW-0472">Membrane</keyword>
<dbReference type="InterPro" id="IPR020846">
    <property type="entry name" value="MFS_dom"/>
</dbReference>
<feature type="transmembrane region" description="Helical" evidence="9">
    <location>
        <begin position="330"/>
        <end position="351"/>
    </location>
</feature>
<dbReference type="InterPro" id="IPR005829">
    <property type="entry name" value="Sugar_transporter_CS"/>
</dbReference>
<dbReference type="OMA" id="WNSFQYL"/>
<dbReference type="PROSITE" id="PS00216">
    <property type="entry name" value="SUGAR_TRANSPORT_1"/>
    <property type="match status" value="1"/>
</dbReference>
<keyword evidence="13" id="KW-1185">Reference proteome</keyword>
<evidence type="ECO:0000256" key="3">
    <source>
        <dbReference type="ARBA" id="ARBA00022448"/>
    </source>
</evidence>
<feature type="transmembrane region" description="Helical" evidence="9">
    <location>
        <begin position="360"/>
        <end position="380"/>
    </location>
</feature>
<dbReference type="EMBL" id="LK052897">
    <property type="protein sequence ID" value="CDR43725.1"/>
    <property type="molecule type" value="Genomic_DNA"/>
</dbReference>
<feature type="transmembrane region" description="Helical" evidence="9">
    <location>
        <begin position="161"/>
        <end position="179"/>
    </location>
</feature>
<evidence type="ECO:0000256" key="4">
    <source>
        <dbReference type="ARBA" id="ARBA00022692"/>
    </source>
</evidence>
<reference evidence="11" key="1">
    <citation type="journal article" date="2014" name="Genome Announc.">
        <title>Genome sequence of the yeast Cyberlindnera fabianii (Hansenula fabianii).</title>
        <authorList>
            <person name="Freel K.C."/>
            <person name="Sarilar V."/>
            <person name="Neuveglise C."/>
            <person name="Devillers H."/>
            <person name="Friedrich A."/>
            <person name="Schacherer J."/>
        </authorList>
    </citation>
    <scope>NUCLEOTIDE SEQUENCE</scope>
    <source>
        <strain evidence="11">YJS4271</strain>
    </source>
</reference>
<evidence type="ECO:0000256" key="2">
    <source>
        <dbReference type="ARBA" id="ARBA00010992"/>
    </source>
</evidence>
<dbReference type="InterPro" id="IPR005828">
    <property type="entry name" value="MFS_sugar_transport-like"/>
</dbReference>
<dbReference type="PRINTS" id="PR00171">
    <property type="entry name" value="SUGRTRNSPORT"/>
</dbReference>
<dbReference type="Proteomes" id="UP000189513">
    <property type="component" value="Unassembled WGS sequence"/>
</dbReference>
<evidence type="ECO:0000313" key="13">
    <source>
        <dbReference type="Proteomes" id="UP000189513"/>
    </source>
</evidence>
<dbReference type="InterPro" id="IPR036259">
    <property type="entry name" value="MFS_trans_sf"/>
</dbReference>
<dbReference type="SUPFAM" id="SSF103473">
    <property type="entry name" value="MFS general substrate transporter"/>
    <property type="match status" value="1"/>
</dbReference>
<keyword evidence="3 7" id="KW-0813">Transport</keyword>
<keyword evidence="4 9" id="KW-0812">Transmembrane</keyword>
<name>A0A061B1N0_CYBFA</name>
<dbReference type="GO" id="GO:0005351">
    <property type="term" value="F:carbohydrate:proton symporter activity"/>
    <property type="evidence" value="ECO:0007669"/>
    <property type="project" value="TreeGrafter"/>
</dbReference>
<keyword evidence="5 9" id="KW-1133">Transmembrane helix</keyword>
<evidence type="ECO:0000256" key="6">
    <source>
        <dbReference type="ARBA" id="ARBA00023136"/>
    </source>
</evidence>
<gene>
    <name evidence="12" type="ORF">BON22_4740</name>
    <name evidence="11" type="ORF">CYFA0S_12e03664g</name>
</gene>
<protein>
    <submittedName>
        <fullName evidence="11">CYFA0S12e03664g1_1</fullName>
    </submittedName>
    <submittedName>
        <fullName evidence="12">Quinate permease</fullName>
    </submittedName>
</protein>